<dbReference type="EMBL" id="LAZR01000473">
    <property type="protein sequence ID" value="KKN67483.1"/>
    <property type="molecule type" value="Genomic_DNA"/>
</dbReference>
<gene>
    <name evidence="1" type="ORF">LCGC14_0460800</name>
</gene>
<proteinExistence type="predicted"/>
<protein>
    <submittedName>
        <fullName evidence="1">Uncharacterized protein</fullName>
    </submittedName>
</protein>
<evidence type="ECO:0000313" key="1">
    <source>
        <dbReference type="EMBL" id="KKN67483.1"/>
    </source>
</evidence>
<organism evidence="1">
    <name type="scientific">marine sediment metagenome</name>
    <dbReference type="NCBI Taxonomy" id="412755"/>
    <lineage>
        <taxon>unclassified sequences</taxon>
        <taxon>metagenomes</taxon>
        <taxon>ecological metagenomes</taxon>
    </lineage>
</organism>
<comment type="caution">
    <text evidence="1">The sequence shown here is derived from an EMBL/GenBank/DDBJ whole genome shotgun (WGS) entry which is preliminary data.</text>
</comment>
<dbReference type="AlphaFoldDB" id="A0A0F9VNW9"/>
<name>A0A0F9VNW9_9ZZZZ</name>
<sequence>MDIVIYMNPEDFGHKTSLPVIDAFWEMKRYPKHFTVEDKIYIAAKGRVQGYAECDEFNPDGSVETLMWNSGTWMQFVNEKIPCKPFRGFRYKWWTEEEEKKSF</sequence>
<accession>A0A0F9VNW9</accession>
<reference evidence="1" key="1">
    <citation type="journal article" date="2015" name="Nature">
        <title>Complex archaea that bridge the gap between prokaryotes and eukaryotes.</title>
        <authorList>
            <person name="Spang A."/>
            <person name="Saw J.H."/>
            <person name="Jorgensen S.L."/>
            <person name="Zaremba-Niedzwiedzka K."/>
            <person name="Martijn J."/>
            <person name="Lind A.E."/>
            <person name="van Eijk R."/>
            <person name="Schleper C."/>
            <person name="Guy L."/>
            <person name="Ettema T.J."/>
        </authorList>
    </citation>
    <scope>NUCLEOTIDE SEQUENCE</scope>
</reference>